<protein>
    <submittedName>
        <fullName evidence="1">Uncharacterized protein</fullName>
    </submittedName>
</protein>
<dbReference type="PANTHER" id="PTHR46704">
    <property type="entry name" value="CXC DOMAIN-CONTAINING PROTEIN-RELATED"/>
    <property type="match status" value="1"/>
</dbReference>
<organism evidence="1 2">
    <name type="scientific">Holothuria leucospilota</name>
    <name type="common">Black long sea cucumber</name>
    <name type="synonym">Mertensiothuria leucospilota</name>
    <dbReference type="NCBI Taxonomy" id="206669"/>
    <lineage>
        <taxon>Eukaryota</taxon>
        <taxon>Metazoa</taxon>
        <taxon>Echinodermata</taxon>
        <taxon>Eleutherozoa</taxon>
        <taxon>Echinozoa</taxon>
        <taxon>Holothuroidea</taxon>
        <taxon>Aspidochirotacea</taxon>
        <taxon>Aspidochirotida</taxon>
        <taxon>Holothuriidae</taxon>
        <taxon>Holothuria</taxon>
    </lineage>
</organism>
<dbReference type="AlphaFoldDB" id="A0A9Q1HIW8"/>
<evidence type="ECO:0000313" key="2">
    <source>
        <dbReference type="Proteomes" id="UP001152320"/>
    </source>
</evidence>
<comment type="caution">
    <text evidence="1">The sequence shown here is derived from an EMBL/GenBank/DDBJ whole genome shotgun (WGS) entry which is preliminary data.</text>
</comment>
<gene>
    <name evidence="1" type="ORF">HOLleu_00811</name>
</gene>
<dbReference type="OrthoDB" id="7387685at2759"/>
<dbReference type="EMBL" id="JAIZAY010000001">
    <property type="protein sequence ID" value="KAJ8048479.1"/>
    <property type="molecule type" value="Genomic_DNA"/>
</dbReference>
<name>A0A9Q1HIW8_HOLLE</name>
<sequence length="181" mass="20329">MNVRPSPVSARQWLEKIQLSAAEKVLTRPEFTKMHTKFTEHTKDVIATIDSMINPFQTDRSELVHISSGVVAPADVTDDMVSAHSEGEGAVQVFCEERLQHGSKDMFATLPRQKRKTFTSMSKTVKSKQKGKEIVLKSDCNLFARLVVIGNSRQIDVRRNEVLIRTTAFATCYMPGVTCEK</sequence>
<dbReference type="Proteomes" id="UP001152320">
    <property type="component" value="Chromosome 1"/>
</dbReference>
<keyword evidence="2" id="KW-1185">Reference proteome</keyword>
<evidence type="ECO:0000313" key="1">
    <source>
        <dbReference type="EMBL" id="KAJ8048479.1"/>
    </source>
</evidence>
<dbReference type="PANTHER" id="PTHR46704:SF9">
    <property type="entry name" value="BHLH DOMAIN-CONTAINING PROTEIN"/>
    <property type="match status" value="1"/>
</dbReference>
<accession>A0A9Q1HIW8</accession>
<reference evidence="1" key="1">
    <citation type="submission" date="2021-10" db="EMBL/GenBank/DDBJ databases">
        <title>Tropical sea cucumber genome reveals ecological adaptation and Cuvierian tubules defense mechanism.</title>
        <authorList>
            <person name="Chen T."/>
        </authorList>
    </citation>
    <scope>NUCLEOTIDE SEQUENCE</scope>
    <source>
        <strain evidence="1">Nanhai2018</strain>
        <tissue evidence="1">Muscle</tissue>
    </source>
</reference>
<proteinExistence type="predicted"/>